<dbReference type="PROSITE" id="PS50112">
    <property type="entry name" value="PAS"/>
    <property type="match status" value="3"/>
</dbReference>
<dbReference type="HOGENOM" id="CLU_000445_11_4_9"/>
<feature type="domain" description="PAC" evidence="12">
    <location>
        <begin position="373"/>
        <end position="425"/>
    </location>
</feature>
<dbReference type="InterPro" id="IPR013655">
    <property type="entry name" value="PAS_fold_3"/>
</dbReference>
<evidence type="ECO:0000256" key="7">
    <source>
        <dbReference type="ARBA" id="ARBA00022741"/>
    </source>
</evidence>
<dbReference type="InterPro" id="IPR035965">
    <property type="entry name" value="PAS-like_dom_sf"/>
</dbReference>
<dbReference type="InterPro" id="IPR000014">
    <property type="entry name" value="PAS"/>
</dbReference>
<evidence type="ECO:0000256" key="1">
    <source>
        <dbReference type="ARBA" id="ARBA00004429"/>
    </source>
</evidence>
<protein>
    <recommendedName>
        <fullName evidence="16">Diguanylate cyclase</fullName>
    </recommendedName>
</protein>
<reference evidence="15" key="1">
    <citation type="submission" date="2011-07" db="EMBL/GenBank/DDBJ databases">
        <title>Complete genome sequence of Acetobacterium woodii.</title>
        <authorList>
            <person name="Poehlein A."/>
            <person name="Schmidt S."/>
            <person name="Kaster A.-K."/>
            <person name="Goenrich M."/>
            <person name="Vollmers J."/>
            <person name="Thuermer A."/>
            <person name="Gottschalk G."/>
            <person name="Thauer R.K."/>
            <person name="Daniel R."/>
            <person name="Mueller V."/>
        </authorList>
    </citation>
    <scope>NUCLEOTIDE SEQUENCE [LARGE SCALE GENOMIC DNA]</scope>
    <source>
        <strain evidence="15">ATCC 29683 / DSM 1030 / JCM 2381 / KCTC 1655 / WB1</strain>
    </source>
</reference>
<dbReference type="SUPFAM" id="SSF55073">
    <property type="entry name" value="Nucleotide cyclase"/>
    <property type="match status" value="1"/>
</dbReference>
<dbReference type="SMART" id="SM00091">
    <property type="entry name" value="PAS"/>
    <property type="match status" value="3"/>
</dbReference>
<keyword evidence="8" id="KW-1133">Transmembrane helix</keyword>
<proteinExistence type="predicted"/>
<name>H6LD87_ACEWD</name>
<dbReference type="InterPro" id="IPR029787">
    <property type="entry name" value="Nucleotide_cyclase"/>
</dbReference>
<dbReference type="FunFam" id="3.30.70.270:FF:000001">
    <property type="entry name" value="Diguanylate cyclase domain protein"/>
    <property type="match status" value="1"/>
</dbReference>
<dbReference type="OrthoDB" id="1771403at2"/>
<evidence type="ECO:0000259" key="12">
    <source>
        <dbReference type="PROSITE" id="PS50113"/>
    </source>
</evidence>
<dbReference type="CDD" id="cd00130">
    <property type="entry name" value="PAS"/>
    <property type="match status" value="2"/>
</dbReference>
<dbReference type="InterPro" id="IPR000700">
    <property type="entry name" value="PAS-assoc_C"/>
</dbReference>
<feature type="domain" description="PAS" evidence="11">
    <location>
        <begin position="299"/>
        <end position="370"/>
    </location>
</feature>
<keyword evidence="9" id="KW-0472">Membrane</keyword>
<dbReference type="AlphaFoldDB" id="H6LD87"/>
<dbReference type="SUPFAM" id="SSF55785">
    <property type="entry name" value="PYP-like sensor domain (PAS domain)"/>
    <property type="match status" value="3"/>
</dbReference>
<dbReference type="GO" id="GO:0005886">
    <property type="term" value="C:plasma membrane"/>
    <property type="evidence" value="ECO:0007669"/>
    <property type="project" value="UniProtKB-SubCell"/>
</dbReference>
<dbReference type="SMART" id="SM00267">
    <property type="entry name" value="GGDEF"/>
    <property type="match status" value="1"/>
</dbReference>
<evidence type="ECO:0000313" key="14">
    <source>
        <dbReference type="EMBL" id="AFA49132.1"/>
    </source>
</evidence>
<dbReference type="InterPro" id="IPR000160">
    <property type="entry name" value="GGDEF_dom"/>
</dbReference>
<evidence type="ECO:0000259" key="13">
    <source>
        <dbReference type="PROSITE" id="PS50887"/>
    </source>
</evidence>
<dbReference type="InterPro" id="IPR052155">
    <property type="entry name" value="Biofilm_reg_signaling"/>
</dbReference>
<keyword evidence="7" id="KW-0547">Nucleotide-binding</keyword>
<dbReference type="Pfam" id="PF08447">
    <property type="entry name" value="PAS_3"/>
    <property type="match status" value="1"/>
</dbReference>
<evidence type="ECO:0008006" key="16">
    <source>
        <dbReference type="Google" id="ProtNLM"/>
    </source>
</evidence>
<feature type="domain" description="PAS" evidence="11">
    <location>
        <begin position="148"/>
        <end position="222"/>
    </location>
</feature>
<evidence type="ECO:0000313" key="15">
    <source>
        <dbReference type="Proteomes" id="UP000007177"/>
    </source>
</evidence>
<dbReference type="PANTHER" id="PTHR44757">
    <property type="entry name" value="DIGUANYLATE CYCLASE DGCP"/>
    <property type="match status" value="1"/>
</dbReference>
<dbReference type="NCBIfam" id="TIGR00229">
    <property type="entry name" value="sensory_box"/>
    <property type="match status" value="1"/>
</dbReference>
<feature type="domain" description="PAC" evidence="12">
    <location>
        <begin position="225"/>
        <end position="277"/>
    </location>
</feature>
<feature type="coiled-coil region" evidence="10">
    <location>
        <begin position="265"/>
        <end position="309"/>
    </location>
</feature>
<dbReference type="Proteomes" id="UP000007177">
    <property type="component" value="Chromosome"/>
</dbReference>
<keyword evidence="3" id="KW-0997">Cell inner membrane</keyword>
<keyword evidence="10" id="KW-0175">Coiled coil</keyword>
<evidence type="ECO:0000256" key="4">
    <source>
        <dbReference type="ARBA" id="ARBA00022679"/>
    </source>
</evidence>
<dbReference type="NCBIfam" id="TIGR00254">
    <property type="entry name" value="GGDEF"/>
    <property type="match status" value="1"/>
</dbReference>
<dbReference type="Gene3D" id="3.30.70.270">
    <property type="match status" value="1"/>
</dbReference>
<evidence type="ECO:0000256" key="10">
    <source>
        <dbReference type="SAM" id="Coils"/>
    </source>
</evidence>
<dbReference type="CDD" id="cd01949">
    <property type="entry name" value="GGDEF"/>
    <property type="match status" value="1"/>
</dbReference>
<dbReference type="EMBL" id="CP002987">
    <property type="protein sequence ID" value="AFA49132.1"/>
    <property type="molecule type" value="Genomic_DNA"/>
</dbReference>
<organism evidence="14 15">
    <name type="scientific">Acetobacterium woodii (strain ATCC 29683 / DSM 1030 / JCM 2381 / KCTC 1655 / WB1)</name>
    <dbReference type="NCBI Taxonomy" id="931626"/>
    <lineage>
        <taxon>Bacteria</taxon>
        <taxon>Bacillati</taxon>
        <taxon>Bacillota</taxon>
        <taxon>Clostridia</taxon>
        <taxon>Eubacteriales</taxon>
        <taxon>Eubacteriaceae</taxon>
        <taxon>Acetobacterium</taxon>
    </lineage>
</organism>
<feature type="domain" description="GGDEF" evidence="13">
    <location>
        <begin position="457"/>
        <end position="585"/>
    </location>
</feature>
<evidence type="ECO:0000256" key="9">
    <source>
        <dbReference type="ARBA" id="ARBA00023136"/>
    </source>
</evidence>
<dbReference type="eggNOG" id="COG3706">
    <property type="taxonomic scope" value="Bacteria"/>
</dbReference>
<dbReference type="Gene3D" id="3.30.450.20">
    <property type="entry name" value="PAS domain"/>
    <property type="match status" value="3"/>
</dbReference>
<dbReference type="GO" id="GO:0000166">
    <property type="term" value="F:nucleotide binding"/>
    <property type="evidence" value="ECO:0007669"/>
    <property type="project" value="UniProtKB-KW"/>
</dbReference>
<gene>
    <name evidence="14" type="ordered locus">Awo_c23590</name>
</gene>
<dbReference type="Pfam" id="PF00990">
    <property type="entry name" value="GGDEF"/>
    <property type="match status" value="1"/>
</dbReference>
<dbReference type="FunFam" id="2.10.70.100:FF:000001">
    <property type="entry name" value="Sensory transduction histidine kinase"/>
    <property type="match status" value="1"/>
</dbReference>
<sequence>MEAIWSVTDRKKAEAALYESNSRYDKLVKRIPVGIYTMHMQADGGIKYDYCSEKFYELLGLNKAEIKNNSDAIFNNIYEEDRSSLIISTHQALQQKQGQRWEGRCWYKEEIHWIRIESDPTELKNGEIVFNGVVFDISQQKQAKEKLNQASIRLTLATKAGRVGIFDFDIIEKIILLDDLMIKLYGLEKDQCQIEYESWRSFLHPQDRDQVEMKLEKAIKEKTGLDTEFRVIWPDGSIHNIRSQATVQCDRAGKAIRMIGTNWDITELKKAYFKILETNRRLEDEIIERKQIEEALRNSEEKLKIIIETSPDGIVISSIDGVIEFATSKSVSMWGYDSSDEIVGKNIMEFVSQSYHAKAKELIAEMLNGHLTGAAEYLMIKKDGSLFYCEANANILRDSDNNPIGILYIERDITDRKQLENELKQLVIKDQLTGIFNRRKIDQVLDEEKDRTDRNNEKLAIIIADIDMFKLVNDQFGHLVGDVVLTDVTKILGKGIRKTDVLGRWGGEEFMIICPNTDLAGATLLAEKLREMIAIHEFELVGKKTCSFGVAQLRKDETIDDLLTRSDMALYRAKKKGRNRVETEN</sequence>
<dbReference type="GO" id="GO:0016740">
    <property type="term" value="F:transferase activity"/>
    <property type="evidence" value="ECO:0007669"/>
    <property type="project" value="UniProtKB-KW"/>
</dbReference>
<keyword evidence="5" id="KW-0812">Transmembrane</keyword>
<dbReference type="PROSITE" id="PS50113">
    <property type="entry name" value="PAC"/>
    <property type="match status" value="2"/>
</dbReference>
<evidence type="ECO:0000256" key="2">
    <source>
        <dbReference type="ARBA" id="ARBA00022475"/>
    </source>
</evidence>
<dbReference type="PANTHER" id="PTHR44757:SF2">
    <property type="entry name" value="BIOFILM ARCHITECTURE MAINTENANCE PROTEIN MBAA"/>
    <property type="match status" value="1"/>
</dbReference>
<evidence type="ECO:0000256" key="6">
    <source>
        <dbReference type="ARBA" id="ARBA00022737"/>
    </source>
</evidence>
<evidence type="ECO:0000259" key="11">
    <source>
        <dbReference type="PROSITE" id="PS50112"/>
    </source>
</evidence>
<dbReference type="InterPro" id="IPR043128">
    <property type="entry name" value="Rev_trsase/Diguanyl_cyclase"/>
</dbReference>
<dbReference type="SMART" id="SM00086">
    <property type="entry name" value="PAC"/>
    <property type="match status" value="2"/>
</dbReference>
<comment type="subcellular location">
    <subcellularLocation>
        <location evidence="1">Cell inner membrane</location>
        <topology evidence="1">Multi-pass membrane protein</topology>
    </subcellularLocation>
</comment>
<evidence type="ECO:0000256" key="8">
    <source>
        <dbReference type="ARBA" id="ARBA00022989"/>
    </source>
</evidence>
<evidence type="ECO:0000256" key="5">
    <source>
        <dbReference type="ARBA" id="ARBA00022692"/>
    </source>
</evidence>
<dbReference type="RefSeq" id="WP_014356732.1">
    <property type="nucleotide sequence ID" value="NC_016894.1"/>
</dbReference>
<dbReference type="PROSITE" id="PS50887">
    <property type="entry name" value="GGDEF"/>
    <property type="match status" value="1"/>
</dbReference>
<dbReference type="InterPro" id="IPR001610">
    <property type="entry name" value="PAC"/>
</dbReference>
<dbReference type="KEGG" id="awo:Awo_c23590"/>
<keyword evidence="6" id="KW-0677">Repeat</keyword>
<keyword evidence="4" id="KW-0808">Transferase</keyword>
<evidence type="ECO:0000256" key="3">
    <source>
        <dbReference type="ARBA" id="ARBA00022519"/>
    </source>
</evidence>
<dbReference type="Gene3D" id="2.10.70.100">
    <property type="match status" value="1"/>
</dbReference>
<feature type="domain" description="PAS" evidence="11">
    <location>
        <begin position="20"/>
        <end position="96"/>
    </location>
</feature>
<dbReference type="STRING" id="931626.Awo_c23590"/>
<dbReference type="Pfam" id="PF13426">
    <property type="entry name" value="PAS_9"/>
    <property type="match status" value="1"/>
</dbReference>
<keyword evidence="15" id="KW-1185">Reference proteome</keyword>
<accession>H6LD87</accession>
<keyword evidence="2" id="KW-1003">Cell membrane</keyword>
<reference evidence="14 15" key="2">
    <citation type="journal article" date="2012" name="PLoS ONE">
        <title>An ancient pathway combining carbon dioxide fixation with the generation and utilization of a sodium ion gradient for ATP synthesis.</title>
        <authorList>
            <person name="Poehlein A."/>
            <person name="Schmidt S."/>
            <person name="Kaster A.K."/>
            <person name="Goenrich M."/>
            <person name="Vollmers J."/>
            <person name="Thurmer A."/>
            <person name="Bertsch J."/>
            <person name="Schuchmann K."/>
            <person name="Voigt B."/>
            <person name="Hecker M."/>
            <person name="Daniel R."/>
            <person name="Thauer R.K."/>
            <person name="Gottschalk G."/>
            <person name="Muller V."/>
        </authorList>
    </citation>
    <scope>NUCLEOTIDE SEQUENCE [LARGE SCALE GENOMIC DNA]</scope>
    <source>
        <strain evidence="15">ATCC 29683 / DSM 1030 / JCM 2381 / KCTC 1655 / WB1</strain>
    </source>
</reference>